<gene>
    <name evidence="7" type="ORF">Athai_11570</name>
</gene>
<reference evidence="7 8" key="1">
    <citation type="submission" date="2020-08" db="EMBL/GenBank/DDBJ databases">
        <title>Whole genome shotgun sequence of Actinocatenispora thailandica NBRC 105041.</title>
        <authorList>
            <person name="Komaki H."/>
            <person name="Tamura T."/>
        </authorList>
    </citation>
    <scope>NUCLEOTIDE SEQUENCE [LARGE SCALE GENOMIC DNA]</scope>
    <source>
        <strain evidence="7 8">NBRC 105041</strain>
    </source>
</reference>
<protein>
    <submittedName>
        <fullName evidence="7">Membrane protein</fullName>
    </submittedName>
</protein>
<evidence type="ECO:0000313" key="8">
    <source>
        <dbReference type="Proteomes" id="UP000611640"/>
    </source>
</evidence>
<evidence type="ECO:0000256" key="2">
    <source>
        <dbReference type="ARBA" id="ARBA00022475"/>
    </source>
</evidence>
<feature type="transmembrane region" description="Helical" evidence="6">
    <location>
        <begin position="175"/>
        <end position="194"/>
    </location>
</feature>
<evidence type="ECO:0000256" key="1">
    <source>
        <dbReference type="ARBA" id="ARBA00004651"/>
    </source>
</evidence>
<keyword evidence="2" id="KW-1003">Cell membrane</keyword>
<dbReference type="KEGG" id="atl:Athai_11570"/>
<keyword evidence="5 6" id="KW-0472">Membrane</keyword>
<evidence type="ECO:0000313" key="7">
    <source>
        <dbReference type="EMBL" id="BCJ33654.1"/>
    </source>
</evidence>
<dbReference type="GO" id="GO:0005886">
    <property type="term" value="C:plasma membrane"/>
    <property type="evidence" value="ECO:0007669"/>
    <property type="project" value="UniProtKB-SubCell"/>
</dbReference>
<feature type="transmembrane region" description="Helical" evidence="6">
    <location>
        <begin position="140"/>
        <end position="163"/>
    </location>
</feature>
<dbReference type="Proteomes" id="UP000611640">
    <property type="component" value="Chromosome"/>
</dbReference>
<dbReference type="EMBL" id="AP023355">
    <property type="protein sequence ID" value="BCJ33654.1"/>
    <property type="molecule type" value="Genomic_DNA"/>
</dbReference>
<keyword evidence="3 6" id="KW-0812">Transmembrane</keyword>
<dbReference type="RefSeq" id="WP_239156743.1">
    <property type="nucleotide sequence ID" value="NZ_AP023355.1"/>
</dbReference>
<comment type="subcellular location">
    <subcellularLocation>
        <location evidence="1">Cell membrane</location>
        <topology evidence="1">Multi-pass membrane protein</topology>
    </subcellularLocation>
</comment>
<evidence type="ECO:0000256" key="6">
    <source>
        <dbReference type="SAM" id="Phobius"/>
    </source>
</evidence>
<dbReference type="Pfam" id="PF09678">
    <property type="entry name" value="Caa3_CtaG"/>
    <property type="match status" value="1"/>
</dbReference>
<name>A0A7R7DKZ0_9ACTN</name>
<feature type="transmembrane region" description="Helical" evidence="6">
    <location>
        <begin position="30"/>
        <end position="50"/>
    </location>
</feature>
<feature type="transmembrane region" description="Helical" evidence="6">
    <location>
        <begin position="100"/>
        <end position="119"/>
    </location>
</feature>
<feature type="transmembrane region" description="Helical" evidence="6">
    <location>
        <begin position="215"/>
        <end position="241"/>
    </location>
</feature>
<evidence type="ECO:0000256" key="5">
    <source>
        <dbReference type="ARBA" id="ARBA00023136"/>
    </source>
</evidence>
<organism evidence="7 8">
    <name type="scientific">Actinocatenispora thailandica</name>
    <dbReference type="NCBI Taxonomy" id="227318"/>
    <lineage>
        <taxon>Bacteria</taxon>
        <taxon>Bacillati</taxon>
        <taxon>Actinomycetota</taxon>
        <taxon>Actinomycetes</taxon>
        <taxon>Micromonosporales</taxon>
        <taxon>Micromonosporaceae</taxon>
        <taxon>Actinocatenispora</taxon>
    </lineage>
</organism>
<keyword evidence="8" id="KW-1185">Reference proteome</keyword>
<dbReference type="AlphaFoldDB" id="A0A7R7DKZ0"/>
<feature type="transmembrane region" description="Helical" evidence="6">
    <location>
        <begin position="62"/>
        <end position="88"/>
    </location>
</feature>
<evidence type="ECO:0000256" key="4">
    <source>
        <dbReference type="ARBA" id="ARBA00022989"/>
    </source>
</evidence>
<accession>A0A7R7DKZ0</accession>
<feature type="transmembrane region" description="Helical" evidence="6">
    <location>
        <begin position="261"/>
        <end position="282"/>
    </location>
</feature>
<proteinExistence type="predicted"/>
<dbReference type="InterPro" id="IPR019108">
    <property type="entry name" value="Caa3_assmbl_CtaG-rel"/>
</dbReference>
<keyword evidence="4 6" id="KW-1133">Transmembrane helix</keyword>
<sequence length="318" mass="35185">MQGWVVPGMGHMGPVLAPTLGRLLGPSIDWFFLLCCLAAAGLYLAGVLRLRRRGIRWPVLRTVAWLSGVVSILFVTCTGLGSYGMALFSVHMIQHMVLSMFSPILLLLAAPITLALRAIRPAGRGRTGPREVIVAVLRSRVARVLTSPVFTLPLFIASLYGLYFTPLFDLAMGSWLGHHWMLVHFLLVGWIFFWPVMGADPAPHRPPHIFRMIELFLAMPFHAFFGIAVMQSATLITTTFAHPPLFWGINALSDQHTGGGIAWAFSEAPTLLVVIALFAQWISDDERRARRDDRAADRDGDAALAAYNAYLARLNRQT</sequence>
<evidence type="ECO:0000256" key="3">
    <source>
        <dbReference type="ARBA" id="ARBA00022692"/>
    </source>
</evidence>